<feature type="compositionally biased region" description="Acidic residues" evidence="3">
    <location>
        <begin position="724"/>
        <end position="743"/>
    </location>
</feature>
<feature type="region of interest" description="Disordered" evidence="3">
    <location>
        <begin position="724"/>
        <end position="775"/>
    </location>
</feature>
<dbReference type="InterPro" id="IPR007015">
    <property type="entry name" value="DNA_pol_V/MYBBP1A"/>
</dbReference>
<accession>A0A9W4D3W3</accession>
<evidence type="ECO:0000313" key="5">
    <source>
        <dbReference type="Proteomes" id="UP000683417"/>
    </source>
</evidence>
<dbReference type="PANTHER" id="PTHR13213">
    <property type="entry name" value="MYB-BINDING PROTEIN 1A FAMILY MEMBER"/>
    <property type="match status" value="1"/>
</dbReference>
<feature type="region of interest" description="Disordered" evidence="3">
    <location>
        <begin position="1"/>
        <end position="45"/>
    </location>
</feature>
<evidence type="ECO:0000313" key="4">
    <source>
        <dbReference type="EMBL" id="CAD6504265.1"/>
    </source>
</evidence>
<dbReference type="AlphaFoldDB" id="A0A9W4D3W3"/>
<comment type="subcellular location">
    <subcellularLocation>
        <location evidence="1">Nucleus</location>
    </subcellularLocation>
</comment>
<dbReference type="EMBL" id="CAJHIT010000008">
    <property type="protein sequence ID" value="CAD6504265.1"/>
    <property type="molecule type" value="Genomic_DNA"/>
</dbReference>
<proteinExistence type="predicted"/>
<name>A0A9W4D3W3_BLUGR</name>
<evidence type="ECO:0000256" key="3">
    <source>
        <dbReference type="SAM" id="MobiDB-lite"/>
    </source>
</evidence>
<organism evidence="4 5">
    <name type="scientific">Blumeria graminis f. sp. triticale</name>
    <dbReference type="NCBI Taxonomy" id="1689686"/>
    <lineage>
        <taxon>Eukaryota</taxon>
        <taxon>Fungi</taxon>
        <taxon>Dikarya</taxon>
        <taxon>Ascomycota</taxon>
        <taxon>Pezizomycotina</taxon>
        <taxon>Leotiomycetes</taxon>
        <taxon>Erysiphales</taxon>
        <taxon>Erysiphaceae</taxon>
        <taxon>Blumeria</taxon>
    </lineage>
</organism>
<dbReference type="PANTHER" id="PTHR13213:SF2">
    <property type="entry name" value="MYB-BINDING PROTEIN 1A"/>
    <property type="match status" value="1"/>
</dbReference>
<evidence type="ECO:0000256" key="1">
    <source>
        <dbReference type="ARBA" id="ARBA00004123"/>
    </source>
</evidence>
<dbReference type="Proteomes" id="UP000683417">
    <property type="component" value="Unassembled WGS sequence"/>
</dbReference>
<evidence type="ECO:0000256" key="2">
    <source>
        <dbReference type="ARBA" id="ARBA00023242"/>
    </source>
</evidence>
<dbReference type="GO" id="GO:0000182">
    <property type="term" value="F:rDNA binding"/>
    <property type="evidence" value="ECO:0007669"/>
    <property type="project" value="TreeGrafter"/>
</dbReference>
<protein>
    <submittedName>
        <fullName evidence="4">BgTH12-05998</fullName>
    </submittedName>
</protein>
<sequence length="1002" mass="113045">MGTKRKRDSLAHSASNHKQKKQEANESLTTEPKGPEFSPFIENPKGDDLKREVALYEKLASEDESERLAAADIIVSGLLDGDGVPQATLLRHLERRLFRGLASGRKGARLGYSIVLTEIISQLYGKEKSLAQSKYTGLHFQELFRILKLKTKPEGDLTGQELKDHVFGLLFGLQCFVRARVLLLDTERWRTVLLEIFELAKRKPWVREECGWMVVEALEQMDKTQAEITLEILCDEGLSKSPEGVGIWITARNRFPSMRFESLPKVWGQSANPLDHLHRLSKVLNESSGPQEEVDGEEKFRQANQTGNWNAKLHFVWRLILDQYAAEIQAGNEKCKADFTKLWIITVDETLFASTASRERKFWGFLLFQEIMQNSQIFSSTISAIFSPNLLRCLINHSQDKDRFLHRAAERSLKVATSAVQLNPSILPDVLQSLVGMNGIYRFDGITKSKTISQMLASVTKENVDSVVELLEDLVIDIKVVNKETETKEAESRRQMLGEYLLQIIKKPVAVKDTSVKMIRTKALETIAKFAYCNIEQANPTISGKTRELFRSRLMSSFAYLLTDLEQYSYACDLWKKIKPSAVEMDSGIKNAKKNADSTLGRILKKIKKADSDKKTSLQALALLYSVTIFQLYNGEPEAVSCLNELDLCYQNLVRKKAEISETQTPEVLVELLLSLVSKQSLLLRKVTQFVFGAFLTHITEGCLELMTNVLAVSESLHGQQELFDQEGDEEGDEDEEDDDSQEIPDMKVKPSSLELMTDEQKNVDSDNDEISDSDGEEIQRLNAALATTLGTNLDDSESEDSGDMTDSEMMALDSKLVEIFSQRQSAPKSKTKKLNREAKENVTNFKSRVLELLETFVKKKADCDLAFNLILPLLRLVRTTKTRALAEKAHSILHVFSKAYRSLQTVSTPNPTERLALLDKIHDEVATDHSHAFCKASSTASLIVVSSLYRLDSKFVADVANIYRDTQVKWIMGQAKTQAVFFTEWINWCQSHLATTSASVD</sequence>
<reference evidence="4" key="1">
    <citation type="submission" date="2020-10" db="EMBL/GenBank/DDBJ databases">
        <authorList>
            <person name="Muller C M."/>
        </authorList>
    </citation>
    <scope>NUCLEOTIDE SEQUENCE</scope>
    <source>
        <strain evidence="4">THUN-12</strain>
    </source>
</reference>
<dbReference type="GO" id="GO:0005730">
    <property type="term" value="C:nucleolus"/>
    <property type="evidence" value="ECO:0007669"/>
    <property type="project" value="InterPro"/>
</dbReference>
<gene>
    <name evidence="4" type="ORF">BGTH12_LOCUS5623</name>
</gene>
<dbReference type="Pfam" id="PF04931">
    <property type="entry name" value="DNA_pol_phi"/>
    <property type="match status" value="1"/>
</dbReference>
<keyword evidence="2" id="KW-0539">Nucleus</keyword>
<feature type="compositionally biased region" description="Acidic residues" evidence="3">
    <location>
        <begin position="766"/>
        <end position="775"/>
    </location>
</feature>
<comment type="caution">
    <text evidence="4">The sequence shown here is derived from an EMBL/GenBank/DDBJ whole genome shotgun (WGS) entry which is preliminary data.</text>
</comment>
<dbReference type="GO" id="GO:0006355">
    <property type="term" value="P:regulation of DNA-templated transcription"/>
    <property type="evidence" value="ECO:0007669"/>
    <property type="project" value="InterPro"/>
</dbReference>